<dbReference type="InterPro" id="IPR004133">
    <property type="entry name" value="DAN_dom"/>
</dbReference>
<gene>
    <name evidence="9" type="primary">20212279</name>
    <name evidence="8" type="ORF">HELRODRAFT_192425</name>
</gene>
<proteinExistence type="predicted"/>
<keyword evidence="6" id="KW-0472">Membrane</keyword>
<keyword evidence="6" id="KW-0812">Transmembrane</keyword>
<dbReference type="OMA" id="CTHQSEA"/>
<keyword evidence="2" id="KW-0964">Secreted</keyword>
<evidence type="ECO:0000313" key="10">
    <source>
        <dbReference type="Proteomes" id="UP000015101"/>
    </source>
</evidence>
<evidence type="ECO:0000256" key="3">
    <source>
        <dbReference type="ARBA" id="ARBA00022729"/>
    </source>
</evidence>
<sequence>MDTSARTSLAIISVLIYLTTFIFRSNCNTVVTFNSKLAHPTEYNTPLEVDTASHEYSTDDLEGNKYYNDSVNNGENFERENVEEYDMISAHERMKSHPFNELSASGNTADLEKSARRQLKSKNKQAERKISDVVKIKPFDILKGGPTNRNRKQQNKRQHQPQLPQKRPQAQKPSKKFPPKNQMKGEMNEKIVMDKKAYLKEDWCKTKRYNLEIKEPGCLAKNIKNNFCYGQCNSFYIPRNPIKTFAYVDQQSNFKTNKTPGKEIIYREEEEEDEDDGDTEDDGSMQSKDYFMSCASCVAQSVKWKKVVLNCPRKRPPYVVKKVRVVQRCKCVAVVIN</sequence>
<evidence type="ECO:0000259" key="7">
    <source>
        <dbReference type="SMART" id="SM00041"/>
    </source>
</evidence>
<evidence type="ECO:0000313" key="9">
    <source>
        <dbReference type="EnsemblMetazoa" id="HelroP192425"/>
    </source>
</evidence>
<dbReference type="InterPro" id="IPR006207">
    <property type="entry name" value="Cys_knot_C"/>
</dbReference>
<dbReference type="EMBL" id="KB096864">
    <property type="protein sequence ID" value="ESO00810.1"/>
    <property type="molecule type" value="Genomic_DNA"/>
</dbReference>
<dbReference type="RefSeq" id="XP_009020981.1">
    <property type="nucleotide sequence ID" value="XM_009022733.1"/>
</dbReference>
<name>T1FTY2_HELRO</name>
<feature type="region of interest" description="Disordered" evidence="5">
    <location>
        <begin position="99"/>
        <end position="187"/>
    </location>
</feature>
<dbReference type="Gene3D" id="2.10.90.10">
    <property type="entry name" value="Cystine-knot cytokines"/>
    <property type="match status" value="1"/>
</dbReference>
<dbReference type="EMBL" id="AMQM01005210">
    <property type="status" value="NOT_ANNOTATED_CDS"/>
    <property type="molecule type" value="Genomic_DNA"/>
</dbReference>
<evidence type="ECO:0000256" key="1">
    <source>
        <dbReference type="ARBA" id="ARBA00004613"/>
    </source>
</evidence>
<feature type="domain" description="CTCK" evidence="7">
    <location>
        <begin position="206"/>
        <end position="337"/>
    </location>
</feature>
<keyword evidence="4" id="KW-1015">Disulfide bond</keyword>
<dbReference type="Proteomes" id="UP000015101">
    <property type="component" value="Unassembled WGS sequence"/>
</dbReference>
<evidence type="ECO:0000256" key="6">
    <source>
        <dbReference type="SAM" id="Phobius"/>
    </source>
</evidence>
<dbReference type="eggNOG" id="ENOG502QZFW">
    <property type="taxonomic scope" value="Eukaryota"/>
</dbReference>
<organism evidence="9 10">
    <name type="scientific">Helobdella robusta</name>
    <name type="common">Californian leech</name>
    <dbReference type="NCBI Taxonomy" id="6412"/>
    <lineage>
        <taxon>Eukaryota</taxon>
        <taxon>Metazoa</taxon>
        <taxon>Spiralia</taxon>
        <taxon>Lophotrochozoa</taxon>
        <taxon>Annelida</taxon>
        <taxon>Clitellata</taxon>
        <taxon>Hirudinea</taxon>
        <taxon>Rhynchobdellida</taxon>
        <taxon>Glossiphoniidae</taxon>
        <taxon>Helobdella</taxon>
    </lineage>
</organism>
<evidence type="ECO:0000256" key="2">
    <source>
        <dbReference type="ARBA" id="ARBA00022525"/>
    </source>
</evidence>
<dbReference type="InParanoid" id="T1FTY2"/>
<dbReference type="CTD" id="20212279"/>
<protein>
    <recommendedName>
        <fullName evidence="7">CTCK domain-containing protein</fullName>
    </recommendedName>
</protein>
<feature type="transmembrane region" description="Helical" evidence="6">
    <location>
        <begin position="7"/>
        <end position="23"/>
    </location>
</feature>
<reference evidence="8 10" key="2">
    <citation type="journal article" date="2013" name="Nature">
        <title>Insights into bilaterian evolution from three spiralian genomes.</title>
        <authorList>
            <person name="Simakov O."/>
            <person name="Marletaz F."/>
            <person name="Cho S.J."/>
            <person name="Edsinger-Gonzales E."/>
            <person name="Havlak P."/>
            <person name="Hellsten U."/>
            <person name="Kuo D.H."/>
            <person name="Larsson T."/>
            <person name="Lv J."/>
            <person name="Arendt D."/>
            <person name="Savage R."/>
            <person name="Osoegawa K."/>
            <person name="de Jong P."/>
            <person name="Grimwood J."/>
            <person name="Chapman J.A."/>
            <person name="Shapiro H."/>
            <person name="Aerts A."/>
            <person name="Otillar R.P."/>
            <person name="Terry A.Y."/>
            <person name="Boore J.L."/>
            <person name="Grigoriev I.V."/>
            <person name="Lindberg D.R."/>
            <person name="Seaver E.C."/>
            <person name="Weisblat D.A."/>
            <person name="Putnam N.H."/>
            <person name="Rokhsar D.S."/>
        </authorList>
    </citation>
    <scope>NUCLEOTIDE SEQUENCE</scope>
</reference>
<keyword evidence="3" id="KW-0732">Signal</keyword>
<dbReference type="PANTHER" id="PTHR15283">
    <property type="entry name" value="GREMLIN 1"/>
    <property type="match status" value="1"/>
</dbReference>
<dbReference type="GO" id="GO:0005615">
    <property type="term" value="C:extracellular space"/>
    <property type="evidence" value="ECO:0000318"/>
    <property type="project" value="GO_Central"/>
</dbReference>
<dbReference type="HOGENOM" id="CLU_824587_0_0_1"/>
<dbReference type="PANTHER" id="PTHR15283:SF4">
    <property type="entry name" value="BURSICON"/>
    <property type="match status" value="1"/>
</dbReference>
<dbReference type="GO" id="GO:0038098">
    <property type="term" value="P:sequestering of BMP from receptor via BMP binding"/>
    <property type="evidence" value="ECO:0000318"/>
    <property type="project" value="GO_Central"/>
</dbReference>
<reference evidence="10" key="1">
    <citation type="submission" date="2012-12" db="EMBL/GenBank/DDBJ databases">
        <authorList>
            <person name="Hellsten U."/>
            <person name="Grimwood J."/>
            <person name="Chapman J.A."/>
            <person name="Shapiro H."/>
            <person name="Aerts A."/>
            <person name="Otillar R.P."/>
            <person name="Terry A.Y."/>
            <person name="Boore J.L."/>
            <person name="Simakov O."/>
            <person name="Marletaz F."/>
            <person name="Cho S.-J."/>
            <person name="Edsinger-Gonzales E."/>
            <person name="Havlak P."/>
            <person name="Kuo D.-H."/>
            <person name="Larsson T."/>
            <person name="Lv J."/>
            <person name="Arendt D."/>
            <person name="Savage R."/>
            <person name="Osoegawa K."/>
            <person name="de Jong P."/>
            <person name="Lindberg D.R."/>
            <person name="Seaver E.C."/>
            <person name="Weisblat D.A."/>
            <person name="Putnam N.H."/>
            <person name="Grigoriev I.V."/>
            <person name="Rokhsar D.S."/>
        </authorList>
    </citation>
    <scope>NUCLEOTIDE SEQUENCE</scope>
</reference>
<dbReference type="InterPro" id="IPR029034">
    <property type="entry name" value="Cystine-knot_cytokine"/>
</dbReference>
<dbReference type="OrthoDB" id="10061784at2759"/>
<dbReference type="AlphaFoldDB" id="T1FTY2"/>
<evidence type="ECO:0000256" key="4">
    <source>
        <dbReference type="ARBA" id="ARBA00023157"/>
    </source>
</evidence>
<dbReference type="GO" id="GO:0036122">
    <property type="term" value="F:BMP binding"/>
    <property type="evidence" value="ECO:0000318"/>
    <property type="project" value="GO_Central"/>
</dbReference>
<dbReference type="GeneID" id="20212279"/>
<evidence type="ECO:0000256" key="5">
    <source>
        <dbReference type="SAM" id="MobiDB-lite"/>
    </source>
</evidence>
<keyword evidence="6" id="KW-1133">Transmembrane helix</keyword>
<feature type="compositionally biased region" description="Basic residues" evidence="5">
    <location>
        <begin position="149"/>
        <end position="159"/>
    </location>
</feature>
<dbReference type="Pfam" id="PF03045">
    <property type="entry name" value="DAN"/>
    <property type="match status" value="2"/>
</dbReference>
<dbReference type="GO" id="GO:0048018">
    <property type="term" value="F:receptor ligand activity"/>
    <property type="evidence" value="ECO:0000318"/>
    <property type="project" value="GO_Central"/>
</dbReference>
<accession>T1FTY2</accession>
<dbReference type="KEGG" id="hro:HELRODRAFT_192425"/>
<dbReference type="SMART" id="SM00041">
    <property type="entry name" value="CT"/>
    <property type="match status" value="1"/>
</dbReference>
<reference evidence="9" key="3">
    <citation type="submission" date="2015-06" db="UniProtKB">
        <authorList>
            <consortium name="EnsemblMetazoa"/>
        </authorList>
    </citation>
    <scope>IDENTIFICATION</scope>
</reference>
<comment type="subcellular location">
    <subcellularLocation>
        <location evidence="1">Secreted</location>
    </subcellularLocation>
</comment>
<dbReference type="EnsemblMetazoa" id="HelroT192425">
    <property type="protein sequence ID" value="HelroP192425"/>
    <property type="gene ID" value="HelroG192425"/>
</dbReference>
<feature type="compositionally biased region" description="Basic and acidic residues" evidence="5">
    <location>
        <begin position="124"/>
        <end position="140"/>
    </location>
</feature>
<evidence type="ECO:0000313" key="8">
    <source>
        <dbReference type="EMBL" id="ESO00810.1"/>
    </source>
</evidence>
<keyword evidence="10" id="KW-1185">Reference proteome</keyword>